<keyword evidence="7" id="KW-0812">Transmembrane</keyword>
<dbReference type="PANTHER" id="PTHR45339">
    <property type="entry name" value="HYBRID SIGNAL TRANSDUCTION HISTIDINE KINASE J"/>
    <property type="match status" value="1"/>
</dbReference>
<evidence type="ECO:0000256" key="10">
    <source>
        <dbReference type="ARBA" id="ARBA00022840"/>
    </source>
</evidence>
<feature type="modified residue" description="Phosphohistidine" evidence="17">
    <location>
        <position position="741"/>
    </location>
</feature>
<keyword evidence="5 18" id="KW-0597">Phosphoprotein</keyword>
<evidence type="ECO:0000256" key="13">
    <source>
        <dbReference type="ARBA" id="ARBA00023026"/>
    </source>
</evidence>
<dbReference type="SUPFAM" id="SSF52172">
    <property type="entry name" value="CheY-like"/>
    <property type="match status" value="1"/>
</dbReference>
<dbReference type="Pfam" id="PF00512">
    <property type="entry name" value="HisKA"/>
    <property type="match status" value="1"/>
</dbReference>
<dbReference type="Pfam" id="PF00072">
    <property type="entry name" value="Response_reg"/>
    <property type="match status" value="1"/>
</dbReference>
<dbReference type="InterPro" id="IPR003661">
    <property type="entry name" value="HisK_dim/P_dom"/>
</dbReference>
<keyword evidence="10" id="KW-0067">ATP-binding</keyword>
<reference evidence="24" key="1">
    <citation type="submission" date="2020-08" db="EMBL/GenBank/DDBJ databases">
        <title>Streptomycin Non-resistant strain, P. mexicana.</title>
        <authorList>
            <person name="Ganesh-Kumar S."/>
            <person name="Zhe T."/>
            <person name="Yu Z."/>
            <person name="Min Y."/>
        </authorList>
    </citation>
    <scope>NUCLEOTIDE SEQUENCE [LARGE SCALE GENOMIC DNA]</scope>
    <source>
        <strain evidence="24">GTZY2</strain>
    </source>
</reference>
<evidence type="ECO:0000256" key="5">
    <source>
        <dbReference type="ARBA" id="ARBA00022553"/>
    </source>
</evidence>
<dbReference type="PROSITE" id="PS50109">
    <property type="entry name" value="HIS_KIN"/>
    <property type="match status" value="1"/>
</dbReference>
<name>A0A7G9TDF5_PSEMX</name>
<dbReference type="InterPro" id="IPR036890">
    <property type="entry name" value="HATPase_C_sf"/>
</dbReference>
<dbReference type="SUPFAM" id="SSF47384">
    <property type="entry name" value="Homodimeric domain of signal transducing histidine kinase"/>
    <property type="match status" value="1"/>
</dbReference>
<dbReference type="CDD" id="cd16922">
    <property type="entry name" value="HATPase_EvgS-ArcB-TorS-like"/>
    <property type="match status" value="1"/>
</dbReference>
<feature type="compositionally biased region" description="Polar residues" evidence="20">
    <location>
        <begin position="822"/>
        <end position="832"/>
    </location>
</feature>
<dbReference type="Gene3D" id="1.20.120.160">
    <property type="entry name" value="HPT domain"/>
    <property type="match status" value="1"/>
</dbReference>
<evidence type="ECO:0000259" key="22">
    <source>
        <dbReference type="PROSITE" id="PS50110"/>
    </source>
</evidence>
<evidence type="ECO:0000256" key="12">
    <source>
        <dbReference type="ARBA" id="ARBA00023012"/>
    </source>
</evidence>
<evidence type="ECO:0000256" key="15">
    <source>
        <dbReference type="ARBA" id="ARBA00064003"/>
    </source>
</evidence>
<dbReference type="PROSITE" id="PS50894">
    <property type="entry name" value="HPT"/>
    <property type="match status" value="1"/>
</dbReference>
<comment type="catalytic activity">
    <reaction evidence="1">
        <text>ATP + protein L-histidine = ADP + protein N-phospho-L-histidine.</text>
        <dbReference type="EC" id="2.7.13.3"/>
    </reaction>
</comment>
<evidence type="ECO:0000256" key="16">
    <source>
        <dbReference type="ARBA" id="ARBA00068150"/>
    </source>
</evidence>
<feature type="compositionally biased region" description="Pro residues" evidence="20">
    <location>
        <begin position="805"/>
        <end position="817"/>
    </location>
</feature>
<feature type="coiled-coil region" evidence="19">
    <location>
        <begin position="63"/>
        <end position="100"/>
    </location>
</feature>
<feature type="modified residue" description="4-aspartylphosphate" evidence="18">
    <location>
        <position position="580"/>
    </location>
</feature>
<evidence type="ECO:0000259" key="23">
    <source>
        <dbReference type="PROSITE" id="PS50894"/>
    </source>
</evidence>
<dbReference type="InterPro" id="IPR004358">
    <property type="entry name" value="Sig_transdc_His_kin-like_C"/>
</dbReference>
<comment type="subunit">
    <text evidence="15">At low DSF concentrations, interacts with RpfF.</text>
</comment>
<evidence type="ECO:0000313" key="24">
    <source>
        <dbReference type="EMBL" id="QNN78130.1"/>
    </source>
</evidence>
<dbReference type="InterPro" id="IPR036097">
    <property type="entry name" value="HisK_dim/P_sf"/>
</dbReference>
<dbReference type="Pfam" id="PF01627">
    <property type="entry name" value="Hpt"/>
    <property type="match status" value="1"/>
</dbReference>
<feature type="region of interest" description="Disordered" evidence="20">
    <location>
        <begin position="803"/>
        <end position="832"/>
    </location>
</feature>
<dbReference type="InterPro" id="IPR001789">
    <property type="entry name" value="Sig_transdc_resp-reg_receiver"/>
</dbReference>
<dbReference type="Pfam" id="PF02518">
    <property type="entry name" value="HATPase_c"/>
    <property type="match status" value="1"/>
</dbReference>
<dbReference type="CDD" id="cd17546">
    <property type="entry name" value="REC_hyHK_CKI1_RcsC-like"/>
    <property type="match status" value="1"/>
</dbReference>
<dbReference type="FunFam" id="3.30.565.10:FF:000010">
    <property type="entry name" value="Sensor histidine kinase RcsC"/>
    <property type="match status" value="1"/>
</dbReference>
<dbReference type="EMBL" id="CP060731">
    <property type="protein sequence ID" value="QNN78130.1"/>
    <property type="molecule type" value="Genomic_DNA"/>
</dbReference>
<dbReference type="SMART" id="SM00388">
    <property type="entry name" value="HisKA"/>
    <property type="match status" value="1"/>
</dbReference>
<dbReference type="PANTHER" id="PTHR45339:SF1">
    <property type="entry name" value="HYBRID SIGNAL TRANSDUCTION HISTIDINE KINASE J"/>
    <property type="match status" value="1"/>
</dbReference>
<evidence type="ECO:0000256" key="18">
    <source>
        <dbReference type="PROSITE-ProRule" id="PRU00169"/>
    </source>
</evidence>
<dbReference type="AlphaFoldDB" id="A0A7G9TDF5"/>
<keyword evidence="9" id="KW-0418">Kinase</keyword>
<feature type="domain" description="HPt" evidence="23">
    <location>
        <begin position="702"/>
        <end position="795"/>
    </location>
</feature>
<dbReference type="GO" id="GO:0000155">
    <property type="term" value="F:phosphorelay sensor kinase activity"/>
    <property type="evidence" value="ECO:0007669"/>
    <property type="project" value="InterPro"/>
</dbReference>
<evidence type="ECO:0000256" key="6">
    <source>
        <dbReference type="ARBA" id="ARBA00022679"/>
    </source>
</evidence>
<feature type="domain" description="Histidine kinase" evidence="21">
    <location>
        <begin position="107"/>
        <end position="328"/>
    </location>
</feature>
<dbReference type="SUPFAM" id="SSF55874">
    <property type="entry name" value="ATPase domain of HSP90 chaperone/DNA topoisomerase II/histidine kinase"/>
    <property type="match status" value="1"/>
</dbReference>
<evidence type="ECO:0000256" key="2">
    <source>
        <dbReference type="ARBA" id="ARBA00004429"/>
    </source>
</evidence>
<evidence type="ECO:0000256" key="1">
    <source>
        <dbReference type="ARBA" id="ARBA00000085"/>
    </source>
</evidence>
<dbReference type="InterPro" id="IPR036641">
    <property type="entry name" value="HPT_dom_sf"/>
</dbReference>
<evidence type="ECO:0000256" key="11">
    <source>
        <dbReference type="ARBA" id="ARBA00022989"/>
    </source>
</evidence>
<keyword evidence="19" id="KW-0175">Coiled coil</keyword>
<dbReference type="InterPro" id="IPR008207">
    <property type="entry name" value="Sig_transdc_His_kin_Hpt_dom"/>
</dbReference>
<sequence>MPWVTAAFAAASLASVGLQQAGIAGPWLPVALGSGACALASAIATALQSRAQAHLQAGIQARAAMAESERDGLQRDLQRHDRLEQELLRAKQAAESAAMAKGEFLATMSHEIRTPLNGIVPMLEMLSRAPLAPDQREMLSTATASSHQLLRIVDDILDYSKLEANKLDLEITGFNLRELLDSVLQLMYRPAENKGLRLSLQLDPAVRLPVRGDPVRLRQVLTNLVGNAIKFTDRGSVTLVVRRLGETAAQHLLRFEVRDTGIGIEEDARHRLFHSFSQADASTTRLYGGTGLGLAICRRIVDLMGGRIDVVSEVGRGSTFWFEAPLMKVIGDLRQRDNGALDHGRVLIVSPDARLRQRLTLLATNWGMQPVAVETTQEAMDRLRLVGEQGQQDYLAVLADIGGIRSTALALHRAIARRPSPDALRLVWLYGDEAVPTELQPRSTQLSRQSPDADLRAALTGAAPEQDATDLLPTMEEIFPEPVREPAQAAPVIDASASPQPPASVTTPAVVEPAAAAPEPAIVSAMRTEPRLLLVEDNPVNLLVAQKLLAALGFNCDTAANGDLALKRMQADAFDLVLMDCQMPVLDGYAATRRWRELEAERADGARLPIVAMTANAMAGDRQRCLDAGMDDYLAKPVSREQLEGCLHRWLPDRMNFVLRNAALVPPAEPAPPPPAVATARAPAPSFPVLDQTMLEELREIAGDETTRIITIFLEDAPRLIGTLEKAAAVPDLDAMRDAAHTLKSSSANVGAMALSAAAKRVELGARARKLERPAVAVALVIAEYARARMALQGYAAQQLGRPLLPVPPQARPPSPVQPASATPQSSSLVNR</sequence>
<evidence type="ECO:0000256" key="19">
    <source>
        <dbReference type="SAM" id="Coils"/>
    </source>
</evidence>
<dbReference type="EC" id="2.7.13.3" evidence="3"/>
<dbReference type="SUPFAM" id="SSF47226">
    <property type="entry name" value="Histidine-containing phosphotransfer domain, HPT domain"/>
    <property type="match status" value="1"/>
</dbReference>
<keyword evidence="6" id="KW-0808">Transferase</keyword>
<dbReference type="Gene3D" id="3.30.565.10">
    <property type="entry name" value="Histidine kinase-like ATPase, C-terminal domain"/>
    <property type="match status" value="1"/>
</dbReference>
<evidence type="ECO:0000256" key="14">
    <source>
        <dbReference type="ARBA" id="ARBA00023136"/>
    </source>
</evidence>
<dbReference type="CDD" id="cd00088">
    <property type="entry name" value="HPT"/>
    <property type="match status" value="1"/>
</dbReference>
<dbReference type="SMART" id="SM00387">
    <property type="entry name" value="HATPase_c"/>
    <property type="match status" value="1"/>
</dbReference>
<dbReference type="CDD" id="cd00082">
    <property type="entry name" value="HisKA"/>
    <property type="match status" value="1"/>
</dbReference>
<dbReference type="GO" id="GO:0005524">
    <property type="term" value="F:ATP binding"/>
    <property type="evidence" value="ECO:0007669"/>
    <property type="project" value="UniProtKB-KW"/>
</dbReference>
<keyword evidence="12" id="KW-0902">Two-component regulatory system</keyword>
<evidence type="ECO:0000256" key="20">
    <source>
        <dbReference type="SAM" id="MobiDB-lite"/>
    </source>
</evidence>
<dbReference type="GO" id="GO:0005886">
    <property type="term" value="C:plasma membrane"/>
    <property type="evidence" value="ECO:0007669"/>
    <property type="project" value="UniProtKB-SubCell"/>
</dbReference>
<accession>A0A7G9TDF5</accession>
<dbReference type="PRINTS" id="PR00344">
    <property type="entry name" value="BCTRLSENSOR"/>
</dbReference>
<dbReference type="Gene3D" id="1.10.287.130">
    <property type="match status" value="1"/>
</dbReference>
<dbReference type="SMART" id="SM00448">
    <property type="entry name" value="REC"/>
    <property type="match status" value="1"/>
</dbReference>
<evidence type="ECO:0000259" key="21">
    <source>
        <dbReference type="PROSITE" id="PS50109"/>
    </source>
</evidence>
<keyword evidence="14" id="KW-0472">Membrane</keyword>
<dbReference type="SMART" id="SM00073">
    <property type="entry name" value="HPT"/>
    <property type="match status" value="1"/>
</dbReference>
<proteinExistence type="predicted"/>
<keyword evidence="8" id="KW-0547">Nucleotide-binding</keyword>
<feature type="domain" description="Response regulatory" evidence="22">
    <location>
        <begin position="531"/>
        <end position="651"/>
    </location>
</feature>
<evidence type="ECO:0000256" key="4">
    <source>
        <dbReference type="ARBA" id="ARBA00022475"/>
    </source>
</evidence>
<keyword evidence="13" id="KW-0843">Virulence</keyword>
<dbReference type="InterPro" id="IPR011006">
    <property type="entry name" value="CheY-like_superfamily"/>
</dbReference>
<gene>
    <name evidence="24" type="ORF">IAE60_01410</name>
</gene>
<dbReference type="Proteomes" id="UP000515838">
    <property type="component" value="Chromosome"/>
</dbReference>
<dbReference type="Gene3D" id="3.40.50.2300">
    <property type="match status" value="1"/>
</dbReference>
<keyword evidence="4" id="KW-1003">Cell membrane</keyword>
<dbReference type="PROSITE" id="PS50110">
    <property type="entry name" value="RESPONSE_REGULATORY"/>
    <property type="match status" value="1"/>
</dbReference>
<dbReference type="InterPro" id="IPR005467">
    <property type="entry name" value="His_kinase_dom"/>
</dbReference>
<keyword evidence="11" id="KW-1133">Transmembrane helix</keyword>
<evidence type="ECO:0000256" key="8">
    <source>
        <dbReference type="ARBA" id="ARBA00022741"/>
    </source>
</evidence>
<evidence type="ECO:0000256" key="17">
    <source>
        <dbReference type="PROSITE-ProRule" id="PRU00110"/>
    </source>
</evidence>
<dbReference type="InterPro" id="IPR003594">
    <property type="entry name" value="HATPase_dom"/>
</dbReference>
<protein>
    <recommendedName>
        <fullName evidence="16">Sensory/regulatory protein RpfC</fullName>
        <ecNumber evidence="3">2.7.13.3</ecNumber>
    </recommendedName>
</protein>
<evidence type="ECO:0000256" key="7">
    <source>
        <dbReference type="ARBA" id="ARBA00022692"/>
    </source>
</evidence>
<dbReference type="FunFam" id="1.10.287.130:FF:000002">
    <property type="entry name" value="Two-component osmosensing histidine kinase"/>
    <property type="match status" value="1"/>
</dbReference>
<evidence type="ECO:0000256" key="9">
    <source>
        <dbReference type="ARBA" id="ARBA00022777"/>
    </source>
</evidence>
<comment type="subcellular location">
    <subcellularLocation>
        <location evidence="2">Cell inner membrane</location>
        <topology evidence="2">Multi-pass membrane protein</topology>
    </subcellularLocation>
</comment>
<evidence type="ECO:0000256" key="3">
    <source>
        <dbReference type="ARBA" id="ARBA00012438"/>
    </source>
</evidence>
<organism evidence="24">
    <name type="scientific">Pseudoxanthomonas mexicana</name>
    <dbReference type="NCBI Taxonomy" id="128785"/>
    <lineage>
        <taxon>Bacteria</taxon>
        <taxon>Pseudomonadati</taxon>
        <taxon>Pseudomonadota</taxon>
        <taxon>Gammaproteobacteria</taxon>
        <taxon>Lysobacterales</taxon>
        <taxon>Lysobacteraceae</taxon>
        <taxon>Pseudoxanthomonas</taxon>
    </lineage>
</organism>